<name>X1F735_9ZZZZ</name>
<comment type="caution">
    <text evidence="1">The sequence shown here is derived from an EMBL/GenBank/DDBJ whole genome shotgun (WGS) entry which is preliminary data.</text>
</comment>
<sequence length="105" mass="10583">MVGVWVGVAVGIGVEVNVGVIVAVAVGVDVGVCVDVNVAVGVNVGGTWVSVGSTAVLVGGGVGEADCNWRAEEQPVITIKISIATLILINDSLCFKSLAPKTFNY</sequence>
<proteinExistence type="predicted"/>
<gene>
    <name evidence="1" type="ORF">S03H2_13924</name>
</gene>
<dbReference type="EMBL" id="BARU01007060">
    <property type="protein sequence ID" value="GAH40737.1"/>
    <property type="molecule type" value="Genomic_DNA"/>
</dbReference>
<dbReference type="InterPro" id="IPR018357">
    <property type="entry name" value="Hexapep_transf_CS"/>
</dbReference>
<dbReference type="PROSITE" id="PS00101">
    <property type="entry name" value="HEXAPEP_TRANSFERASES"/>
    <property type="match status" value="1"/>
</dbReference>
<organism evidence="1">
    <name type="scientific">marine sediment metagenome</name>
    <dbReference type="NCBI Taxonomy" id="412755"/>
    <lineage>
        <taxon>unclassified sequences</taxon>
        <taxon>metagenomes</taxon>
        <taxon>ecological metagenomes</taxon>
    </lineage>
</organism>
<protein>
    <submittedName>
        <fullName evidence="1">Uncharacterized protein</fullName>
    </submittedName>
</protein>
<reference evidence="1" key="1">
    <citation type="journal article" date="2014" name="Front. Microbiol.">
        <title>High frequency of phylogenetically diverse reductive dehalogenase-homologous genes in deep subseafloor sedimentary metagenomes.</title>
        <authorList>
            <person name="Kawai M."/>
            <person name="Futagami T."/>
            <person name="Toyoda A."/>
            <person name="Takaki Y."/>
            <person name="Nishi S."/>
            <person name="Hori S."/>
            <person name="Arai W."/>
            <person name="Tsubouchi T."/>
            <person name="Morono Y."/>
            <person name="Uchiyama I."/>
            <person name="Ito T."/>
            <person name="Fujiyama A."/>
            <person name="Inagaki F."/>
            <person name="Takami H."/>
        </authorList>
    </citation>
    <scope>NUCLEOTIDE SEQUENCE</scope>
    <source>
        <strain evidence="1">Expedition CK06-06</strain>
    </source>
</reference>
<evidence type="ECO:0000313" key="1">
    <source>
        <dbReference type="EMBL" id="GAH40737.1"/>
    </source>
</evidence>
<dbReference type="AlphaFoldDB" id="X1F735"/>
<dbReference type="GO" id="GO:0016740">
    <property type="term" value="F:transferase activity"/>
    <property type="evidence" value="ECO:0007669"/>
    <property type="project" value="InterPro"/>
</dbReference>
<accession>X1F735</accession>